<reference evidence="2 3" key="1">
    <citation type="journal article" date="2012" name="PLoS Pathog.">
        <title>Diverse lifestyles and strategies of plant pathogenesis encoded in the genomes of eighteen Dothideomycetes fungi.</title>
        <authorList>
            <person name="Ohm R.A."/>
            <person name="Feau N."/>
            <person name="Henrissat B."/>
            <person name="Schoch C.L."/>
            <person name="Horwitz B.A."/>
            <person name="Barry K.W."/>
            <person name="Condon B.J."/>
            <person name="Copeland A.C."/>
            <person name="Dhillon B."/>
            <person name="Glaser F."/>
            <person name="Hesse C.N."/>
            <person name="Kosti I."/>
            <person name="LaButti K."/>
            <person name="Lindquist E.A."/>
            <person name="Lucas S."/>
            <person name="Salamov A.A."/>
            <person name="Bradshaw R.E."/>
            <person name="Ciuffetti L."/>
            <person name="Hamelin R.C."/>
            <person name="Kema G.H.J."/>
            <person name="Lawrence C."/>
            <person name="Scott J.A."/>
            <person name="Spatafora J.W."/>
            <person name="Turgeon B.G."/>
            <person name="de Wit P.J.G.M."/>
            <person name="Zhong S."/>
            <person name="Goodwin S.B."/>
            <person name="Grigoriev I.V."/>
        </authorList>
    </citation>
    <scope>NUCLEOTIDE SEQUENCE [LARGE SCALE GENOMIC DNA]</scope>
    <source>
        <strain evidence="3">C4 / ATCC 48331 / race T</strain>
    </source>
</reference>
<dbReference type="Proteomes" id="UP000012338">
    <property type="component" value="Unassembled WGS sequence"/>
</dbReference>
<sequence>MEEGKSLESVAGQVLGGQSGMQDGSFPMPRARRKDLVLGRTTLPWSRRQLSEAGKGEMNESRAVNARTFVAQSAKSGAFKTGRANEGARAQSEKARNHISRKKEQLQGAMRQGAGGGPALAQAHARRGGRVSGGGGGGGDGGGDGSNIRAGKGGGDDDGDDDKGGGGARPEAERQRQRAAVNDTNAQRTWDDGEGDGGDHDDHDDHEDGEDDGGGGQRQVKRRPISAGQMGGQRAPKDGQRHQRASAASLVHAQPAQGWAGGPPDAQCGRRGVCVQTTHGRLLQGVTVVAVAASRSSTANVAPVHGNRAAMSIPFPVHVQSASASSTRNWPVRPGPCGWPSLAALFRAACALLRSPPTPVLSAATLVQLEASLKLIRARRGTSQHAQSSQPPLYCRTKAFEKARGSDALQVASRQLVPNLRQKGRGNPRLSWLLPLTTAAPAAAAQRSALARCGSWRNSYRQPGGTWPDGAYTPCTTHLPASYGCGGKTRLSACFTMTKHSRENPGCYLARPVVAAAKPVAAVAIEAILSDDQPTLPGPVRRRYAKLRSASTSMIAAAKTMSDRRLLSPTARAV</sequence>
<organism evidence="2 3">
    <name type="scientific">Cochliobolus heterostrophus (strain C4 / ATCC 48331 / race T)</name>
    <name type="common">Southern corn leaf blight fungus</name>
    <name type="synonym">Bipolaris maydis</name>
    <dbReference type="NCBI Taxonomy" id="665024"/>
    <lineage>
        <taxon>Eukaryota</taxon>
        <taxon>Fungi</taxon>
        <taxon>Dikarya</taxon>
        <taxon>Ascomycota</taxon>
        <taxon>Pezizomycotina</taxon>
        <taxon>Dothideomycetes</taxon>
        <taxon>Pleosporomycetidae</taxon>
        <taxon>Pleosporales</taxon>
        <taxon>Pleosporineae</taxon>
        <taxon>Pleosporaceae</taxon>
        <taxon>Bipolaris</taxon>
    </lineage>
</organism>
<keyword evidence="3" id="KW-1185">Reference proteome</keyword>
<evidence type="ECO:0000313" key="3">
    <source>
        <dbReference type="Proteomes" id="UP000012338"/>
    </source>
</evidence>
<proteinExistence type="predicted"/>
<evidence type="ECO:0000256" key="1">
    <source>
        <dbReference type="SAM" id="MobiDB-lite"/>
    </source>
</evidence>
<feature type="compositionally biased region" description="Acidic residues" evidence="1">
    <location>
        <begin position="204"/>
        <end position="213"/>
    </location>
</feature>
<feature type="region of interest" description="Disordered" evidence="1">
    <location>
        <begin position="74"/>
        <end position="265"/>
    </location>
</feature>
<name>N4WQL6_COCH4</name>
<reference evidence="3" key="2">
    <citation type="journal article" date="2013" name="PLoS Genet.">
        <title>Comparative genome structure, secondary metabolite, and effector coding capacity across Cochliobolus pathogens.</title>
        <authorList>
            <person name="Condon B.J."/>
            <person name="Leng Y."/>
            <person name="Wu D."/>
            <person name="Bushley K.E."/>
            <person name="Ohm R.A."/>
            <person name="Otillar R."/>
            <person name="Martin J."/>
            <person name="Schackwitz W."/>
            <person name="Grimwood J."/>
            <person name="MohdZainudin N."/>
            <person name="Xue C."/>
            <person name="Wang R."/>
            <person name="Manning V.A."/>
            <person name="Dhillon B."/>
            <person name="Tu Z.J."/>
            <person name="Steffenson B.J."/>
            <person name="Salamov A."/>
            <person name="Sun H."/>
            <person name="Lowry S."/>
            <person name="LaButti K."/>
            <person name="Han J."/>
            <person name="Copeland A."/>
            <person name="Lindquist E."/>
            <person name="Barry K."/>
            <person name="Schmutz J."/>
            <person name="Baker S.E."/>
            <person name="Ciuffetti L.M."/>
            <person name="Grigoriev I.V."/>
            <person name="Zhong S."/>
            <person name="Turgeon B.G."/>
        </authorList>
    </citation>
    <scope>NUCLEOTIDE SEQUENCE [LARGE SCALE GENOMIC DNA]</scope>
    <source>
        <strain evidence="3">C4 / ATCC 48331 / race T</strain>
    </source>
</reference>
<dbReference type="AlphaFoldDB" id="N4WQL6"/>
<dbReference type="EMBL" id="KB733466">
    <property type="protein sequence ID" value="ENI01705.1"/>
    <property type="molecule type" value="Genomic_DNA"/>
</dbReference>
<feature type="compositionally biased region" description="Gly residues" evidence="1">
    <location>
        <begin position="130"/>
        <end position="145"/>
    </location>
</feature>
<dbReference type="OrthoDB" id="10442703at2759"/>
<dbReference type="HOGENOM" id="CLU_526754_0_0_1"/>
<feature type="region of interest" description="Disordered" evidence="1">
    <location>
        <begin position="1"/>
        <end position="40"/>
    </location>
</feature>
<evidence type="ECO:0000313" key="2">
    <source>
        <dbReference type="EMBL" id="ENI01705.1"/>
    </source>
</evidence>
<accession>N4WQL6</accession>
<protein>
    <submittedName>
        <fullName evidence="2">Uncharacterized protein</fullName>
    </submittedName>
</protein>
<gene>
    <name evidence="2" type="ORF">COCC4DRAFT_26335</name>
</gene>